<evidence type="ECO:0008006" key="3">
    <source>
        <dbReference type="Google" id="ProtNLM"/>
    </source>
</evidence>
<proteinExistence type="predicted"/>
<dbReference type="PROSITE" id="PS51257">
    <property type="entry name" value="PROKAR_LIPOPROTEIN"/>
    <property type="match status" value="1"/>
</dbReference>
<dbReference type="RefSeq" id="WP_348397006.1">
    <property type="nucleotide sequence ID" value="NZ_CP136600.1"/>
</dbReference>
<evidence type="ECO:0000313" key="2">
    <source>
        <dbReference type="Proteomes" id="UP001301442"/>
    </source>
</evidence>
<accession>A0ABZ0GS93</accession>
<protein>
    <recommendedName>
        <fullName evidence="3">Lipoprotein</fullName>
    </recommendedName>
</protein>
<dbReference type="Proteomes" id="UP001301442">
    <property type="component" value="Chromosome"/>
</dbReference>
<gene>
    <name evidence="1" type="ORF">RI844_03065</name>
</gene>
<name>A0ABZ0GS93_9GAMM</name>
<evidence type="ECO:0000313" key="1">
    <source>
        <dbReference type="EMBL" id="WOH38233.1"/>
    </source>
</evidence>
<reference evidence="1 2" key="1">
    <citation type="submission" date="2023-09" db="EMBL/GenBank/DDBJ databases">
        <authorList>
            <person name="Qi X."/>
        </authorList>
    </citation>
    <scope>NUCLEOTIDE SEQUENCE [LARGE SCALE GENOMIC DNA]</scope>
    <source>
        <strain evidence="1 2">S1-1</strain>
    </source>
</reference>
<organism evidence="1 2">
    <name type="scientific">Thalassotalea fonticola</name>
    <dbReference type="NCBI Taxonomy" id="3065649"/>
    <lineage>
        <taxon>Bacteria</taxon>
        <taxon>Pseudomonadati</taxon>
        <taxon>Pseudomonadota</taxon>
        <taxon>Gammaproteobacteria</taxon>
        <taxon>Alteromonadales</taxon>
        <taxon>Colwelliaceae</taxon>
        <taxon>Thalassotalea</taxon>
    </lineage>
</organism>
<keyword evidence="2" id="KW-1185">Reference proteome</keyword>
<dbReference type="EMBL" id="CP136600">
    <property type="protein sequence ID" value="WOH38233.1"/>
    <property type="molecule type" value="Genomic_DNA"/>
</dbReference>
<sequence>MKTLFMLGLICLSIGCVDNSPLISKIKAEQYVLLKTKDYRDGQIKYAAFKITAPPSESKQFSFEYIFISNGESVMNFGSNEAALGHYTHTLNGYIRFETYELSLSKYEGNWYIGAEPIAYRTEYNTDYCVTEYTTIPNLLAIDFSECEFIAESKINKLRE</sequence>